<dbReference type="Proteomes" id="UP000799750">
    <property type="component" value="Unassembled WGS sequence"/>
</dbReference>
<dbReference type="EMBL" id="MU004190">
    <property type="protein sequence ID" value="KAF2494546.1"/>
    <property type="molecule type" value="Genomic_DNA"/>
</dbReference>
<accession>A0A6A6QQV8</accession>
<proteinExistence type="predicted"/>
<evidence type="ECO:0000313" key="1">
    <source>
        <dbReference type="EMBL" id="KAF2494546.1"/>
    </source>
</evidence>
<reference evidence="1" key="1">
    <citation type="journal article" date="2020" name="Stud. Mycol.">
        <title>101 Dothideomycetes genomes: a test case for predicting lifestyles and emergence of pathogens.</title>
        <authorList>
            <person name="Haridas S."/>
            <person name="Albert R."/>
            <person name="Binder M."/>
            <person name="Bloem J."/>
            <person name="Labutti K."/>
            <person name="Salamov A."/>
            <person name="Andreopoulos B."/>
            <person name="Baker S."/>
            <person name="Barry K."/>
            <person name="Bills G."/>
            <person name="Bluhm B."/>
            <person name="Cannon C."/>
            <person name="Castanera R."/>
            <person name="Culley D."/>
            <person name="Daum C."/>
            <person name="Ezra D."/>
            <person name="Gonzalez J."/>
            <person name="Henrissat B."/>
            <person name="Kuo A."/>
            <person name="Liang C."/>
            <person name="Lipzen A."/>
            <person name="Lutzoni F."/>
            <person name="Magnuson J."/>
            <person name="Mondo S."/>
            <person name="Nolan M."/>
            <person name="Ohm R."/>
            <person name="Pangilinan J."/>
            <person name="Park H.-J."/>
            <person name="Ramirez L."/>
            <person name="Alfaro M."/>
            <person name="Sun H."/>
            <person name="Tritt A."/>
            <person name="Yoshinaga Y."/>
            <person name="Zwiers L.-H."/>
            <person name="Turgeon B."/>
            <person name="Goodwin S."/>
            <person name="Spatafora J."/>
            <person name="Crous P."/>
            <person name="Grigoriev I."/>
        </authorList>
    </citation>
    <scope>NUCLEOTIDE SEQUENCE</scope>
    <source>
        <strain evidence="1">CBS 269.34</strain>
    </source>
</reference>
<dbReference type="AlphaFoldDB" id="A0A6A6QQV8"/>
<name>A0A6A6QQV8_9PEZI</name>
<protein>
    <submittedName>
        <fullName evidence="1">Uncharacterized protein</fullName>
    </submittedName>
</protein>
<evidence type="ECO:0000313" key="2">
    <source>
        <dbReference type="Proteomes" id="UP000799750"/>
    </source>
</evidence>
<gene>
    <name evidence="1" type="ORF">BU16DRAFT_42568</name>
</gene>
<organism evidence="1 2">
    <name type="scientific">Lophium mytilinum</name>
    <dbReference type="NCBI Taxonomy" id="390894"/>
    <lineage>
        <taxon>Eukaryota</taxon>
        <taxon>Fungi</taxon>
        <taxon>Dikarya</taxon>
        <taxon>Ascomycota</taxon>
        <taxon>Pezizomycotina</taxon>
        <taxon>Dothideomycetes</taxon>
        <taxon>Pleosporomycetidae</taxon>
        <taxon>Mytilinidiales</taxon>
        <taxon>Mytilinidiaceae</taxon>
        <taxon>Lophium</taxon>
    </lineage>
</organism>
<sequence>MRALVGVARRGFPGSAPPSCPVCPARHLFWRLPATDDLQHHTTPRRYHTRLQEPALRALAILCLSPQLHLTIAYSGGFRGPPLQIHSPELGPSSPAALPSITQASAPRVALSPPDARPISAPRIRCMLPVHVRSAAVSMSCPKKPCCSACLLWLGHNLSTHSTRV</sequence>
<keyword evidence="2" id="KW-1185">Reference proteome</keyword>